<keyword evidence="3" id="KW-1185">Reference proteome</keyword>
<proteinExistence type="predicted"/>
<dbReference type="RefSeq" id="WP_200276173.1">
    <property type="nucleotide sequence ID" value="NZ_CP066802.1"/>
</dbReference>
<dbReference type="PANTHER" id="PTHR36113:SF6">
    <property type="entry name" value="FOSFOMYCIN RESISTANCE PROTEIN FOSX"/>
    <property type="match status" value="1"/>
</dbReference>
<reference evidence="2 3" key="1">
    <citation type="submission" date="2020-12" db="EMBL/GenBank/DDBJ databases">
        <authorList>
            <person name="Zhou J."/>
        </authorList>
    </citation>
    <scope>NUCLEOTIDE SEQUENCE [LARGE SCALE GENOMIC DNA]</scope>
    <source>
        <strain evidence="2 3">CCUG 61299</strain>
    </source>
</reference>
<sequence length="143" mass="15925">MSAPTARGLHHVELWVGDLEQARAQWGWLLGSLGWERAQDWPEGSLWEAACGPYLVLTTPPLTAPQPHDRHRPGLNHLALCAPDRTTVDQVSQEAPERGWRPLYAERFPYAGGPEHYAAYLEDAQGFKVEVVAPRQVPATRIG</sequence>
<dbReference type="SUPFAM" id="SSF54593">
    <property type="entry name" value="Glyoxalase/Bleomycin resistance protein/Dihydroxybiphenyl dioxygenase"/>
    <property type="match status" value="1"/>
</dbReference>
<dbReference type="InterPro" id="IPR051332">
    <property type="entry name" value="Fosfomycin_Res_Enzymes"/>
</dbReference>
<evidence type="ECO:0000313" key="3">
    <source>
        <dbReference type="Proteomes" id="UP000595895"/>
    </source>
</evidence>
<name>A0A7T7M9R7_9ACTO</name>
<dbReference type="Pfam" id="PF13669">
    <property type="entry name" value="Glyoxalase_4"/>
    <property type="match status" value="1"/>
</dbReference>
<dbReference type="AlphaFoldDB" id="A0A7T7M9R7"/>
<dbReference type="KEGG" id="awe:JG540_01015"/>
<accession>A0A7T7M9R7</accession>
<evidence type="ECO:0000313" key="2">
    <source>
        <dbReference type="EMBL" id="QQM67518.1"/>
    </source>
</evidence>
<evidence type="ECO:0000259" key="1">
    <source>
        <dbReference type="PROSITE" id="PS51819"/>
    </source>
</evidence>
<dbReference type="InterPro" id="IPR029068">
    <property type="entry name" value="Glyas_Bleomycin-R_OHBP_Dase"/>
</dbReference>
<dbReference type="InterPro" id="IPR037523">
    <property type="entry name" value="VOC_core"/>
</dbReference>
<dbReference type="Gene3D" id="3.10.180.10">
    <property type="entry name" value="2,3-Dihydroxybiphenyl 1,2-Dioxygenase, domain 1"/>
    <property type="match status" value="1"/>
</dbReference>
<protein>
    <submittedName>
        <fullName evidence="2">VOC family protein</fullName>
    </submittedName>
</protein>
<dbReference type="EMBL" id="CP066802">
    <property type="protein sequence ID" value="QQM67518.1"/>
    <property type="molecule type" value="Genomic_DNA"/>
</dbReference>
<dbReference type="PROSITE" id="PS51819">
    <property type="entry name" value="VOC"/>
    <property type="match status" value="1"/>
</dbReference>
<dbReference type="Proteomes" id="UP000595895">
    <property type="component" value="Chromosome"/>
</dbReference>
<organism evidence="2 3">
    <name type="scientific">Actinomyces weissii</name>
    <dbReference type="NCBI Taxonomy" id="675090"/>
    <lineage>
        <taxon>Bacteria</taxon>
        <taxon>Bacillati</taxon>
        <taxon>Actinomycetota</taxon>
        <taxon>Actinomycetes</taxon>
        <taxon>Actinomycetales</taxon>
        <taxon>Actinomycetaceae</taxon>
        <taxon>Actinomyces</taxon>
    </lineage>
</organism>
<feature type="domain" description="VOC" evidence="1">
    <location>
        <begin position="8"/>
        <end position="134"/>
    </location>
</feature>
<dbReference type="PANTHER" id="PTHR36113">
    <property type="entry name" value="LYASE, PUTATIVE-RELATED-RELATED"/>
    <property type="match status" value="1"/>
</dbReference>
<gene>
    <name evidence="2" type="ORF">JG540_01015</name>
</gene>